<feature type="region of interest" description="Disordered" evidence="1">
    <location>
        <begin position="56"/>
        <end position="131"/>
    </location>
</feature>
<evidence type="ECO:0000313" key="2">
    <source>
        <dbReference type="EMBL" id="GER37266.1"/>
    </source>
</evidence>
<gene>
    <name evidence="2" type="ORF">STAS_13677</name>
</gene>
<evidence type="ECO:0000313" key="3">
    <source>
        <dbReference type="Proteomes" id="UP000325081"/>
    </source>
</evidence>
<dbReference type="Proteomes" id="UP000325081">
    <property type="component" value="Unassembled WGS sequence"/>
</dbReference>
<comment type="caution">
    <text evidence="2">The sequence shown here is derived from an EMBL/GenBank/DDBJ whole genome shotgun (WGS) entry which is preliminary data.</text>
</comment>
<organism evidence="2 3">
    <name type="scientific">Striga asiatica</name>
    <name type="common">Asiatic witchweed</name>
    <name type="synonym">Buchnera asiatica</name>
    <dbReference type="NCBI Taxonomy" id="4170"/>
    <lineage>
        <taxon>Eukaryota</taxon>
        <taxon>Viridiplantae</taxon>
        <taxon>Streptophyta</taxon>
        <taxon>Embryophyta</taxon>
        <taxon>Tracheophyta</taxon>
        <taxon>Spermatophyta</taxon>
        <taxon>Magnoliopsida</taxon>
        <taxon>eudicotyledons</taxon>
        <taxon>Gunneridae</taxon>
        <taxon>Pentapetalae</taxon>
        <taxon>asterids</taxon>
        <taxon>lamiids</taxon>
        <taxon>Lamiales</taxon>
        <taxon>Orobanchaceae</taxon>
        <taxon>Buchnereae</taxon>
        <taxon>Striga</taxon>
    </lineage>
</organism>
<sequence>MKSKLAVRGVDGTDGEGGGRLLWELSPGLEEESEESRVVACTILWRDGNPLSHAVGKELRRQPPHFPDSGHPRLNGLDDGATEDKKYHLRKAAPNTTTSSAFRRHLNHLRKTTPHLIRPHPPPPSRRIPSLHRNFHQKDLNNTHPGHRHHH</sequence>
<dbReference type="EMBL" id="BKCP01005317">
    <property type="protein sequence ID" value="GER37266.1"/>
    <property type="molecule type" value="Genomic_DNA"/>
</dbReference>
<keyword evidence="2" id="KW-0436">Ligase</keyword>
<accession>A0A5A7PX51</accession>
<keyword evidence="3" id="KW-1185">Reference proteome</keyword>
<dbReference type="GO" id="GO:0016874">
    <property type="term" value="F:ligase activity"/>
    <property type="evidence" value="ECO:0007669"/>
    <property type="project" value="UniProtKB-KW"/>
</dbReference>
<protein>
    <submittedName>
        <fullName evidence="2">ProlinetRNA ligase</fullName>
    </submittedName>
</protein>
<proteinExistence type="predicted"/>
<name>A0A5A7PX51_STRAF</name>
<reference evidence="3" key="1">
    <citation type="journal article" date="2019" name="Curr. Biol.">
        <title>Genome Sequence of Striga asiatica Provides Insight into the Evolution of Plant Parasitism.</title>
        <authorList>
            <person name="Yoshida S."/>
            <person name="Kim S."/>
            <person name="Wafula E.K."/>
            <person name="Tanskanen J."/>
            <person name="Kim Y.M."/>
            <person name="Honaas L."/>
            <person name="Yang Z."/>
            <person name="Spallek T."/>
            <person name="Conn C.E."/>
            <person name="Ichihashi Y."/>
            <person name="Cheong K."/>
            <person name="Cui S."/>
            <person name="Der J.P."/>
            <person name="Gundlach H."/>
            <person name="Jiao Y."/>
            <person name="Hori C."/>
            <person name="Ishida J.K."/>
            <person name="Kasahara H."/>
            <person name="Kiba T."/>
            <person name="Kim M.S."/>
            <person name="Koo N."/>
            <person name="Laohavisit A."/>
            <person name="Lee Y.H."/>
            <person name="Lumba S."/>
            <person name="McCourt P."/>
            <person name="Mortimer J.C."/>
            <person name="Mutuku J.M."/>
            <person name="Nomura T."/>
            <person name="Sasaki-Sekimoto Y."/>
            <person name="Seto Y."/>
            <person name="Wang Y."/>
            <person name="Wakatake T."/>
            <person name="Sakakibara H."/>
            <person name="Demura T."/>
            <person name="Yamaguchi S."/>
            <person name="Yoneyama K."/>
            <person name="Manabe R.I."/>
            <person name="Nelson D.C."/>
            <person name="Schulman A.H."/>
            <person name="Timko M.P."/>
            <person name="dePamphilis C.W."/>
            <person name="Choi D."/>
            <person name="Shirasu K."/>
        </authorList>
    </citation>
    <scope>NUCLEOTIDE SEQUENCE [LARGE SCALE GENOMIC DNA]</scope>
    <source>
        <strain evidence="3">cv. UVA1</strain>
    </source>
</reference>
<feature type="compositionally biased region" description="Basic residues" evidence="1">
    <location>
        <begin position="102"/>
        <end position="113"/>
    </location>
</feature>
<evidence type="ECO:0000256" key="1">
    <source>
        <dbReference type="SAM" id="MobiDB-lite"/>
    </source>
</evidence>
<dbReference type="AlphaFoldDB" id="A0A5A7PX51"/>